<evidence type="ECO:0000256" key="10">
    <source>
        <dbReference type="RuleBase" id="RU363032"/>
    </source>
</evidence>
<dbReference type="CDD" id="cd06261">
    <property type="entry name" value="TM_PBP2"/>
    <property type="match status" value="1"/>
</dbReference>
<gene>
    <name evidence="12" type="ORF">DESME_06420</name>
</gene>
<sequence>MSLPADAFSPLKQSLKTDVINRPSTTLWQDAWRRFKMNPLAMTGLVILVLFVLMAIIGPLFSKYDYYTNDLMSARLNPSWAHPFGTDELGRDILTRVMYGTRISLIIGFGSVLINLTIGIFYGGISGYFGGRIDNFMQRVIDVIYSVPDLLYVILLMVTLGGGLQNIFIVMGLVNWVPMARTIRGQILALREQEFVLAARALGADTKRLLTKHLLPNSIGQIIVIAALQVPSAIFLEAFLSFIGLGVQAPDVSLGIMAAEGRMNIPSFPFALIFPAMSIAILMLAFNFVGDGLRDAFDPKMRK</sequence>
<comment type="subcellular location">
    <subcellularLocation>
        <location evidence="1 10">Cell membrane</location>
        <topology evidence="1 10">Multi-pass membrane protein</topology>
    </subcellularLocation>
</comment>
<organism evidence="12 13">
    <name type="scientific">Desulfitobacterium metallireducens DSM 15288</name>
    <dbReference type="NCBI Taxonomy" id="871968"/>
    <lineage>
        <taxon>Bacteria</taxon>
        <taxon>Bacillati</taxon>
        <taxon>Bacillota</taxon>
        <taxon>Clostridia</taxon>
        <taxon>Eubacteriales</taxon>
        <taxon>Desulfitobacteriaceae</taxon>
        <taxon>Desulfitobacterium</taxon>
    </lineage>
</organism>
<dbReference type="InterPro" id="IPR035906">
    <property type="entry name" value="MetI-like_sf"/>
</dbReference>
<keyword evidence="2 10" id="KW-0813">Transport</keyword>
<dbReference type="AlphaFoldDB" id="W0EB44"/>
<dbReference type="SUPFAM" id="SSF161098">
    <property type="entry name" value="MetI-like"/>
    <property type="match status" value="1"/>
</dbReference>
<evidence type="ECO:0000313" key="13">
    <source>
        <dbReference type="Proteomes" id="UP000010847"/>
    </source>
</evidence>
<keyword evidence="3" id="KW-1003">Cell membrane</keyword>
<dbReference type="GO" id="GO:0015031">
    <property type="term" value="P:protein transport"/>
    <property type="evidence" value="ECO:0007669"/>
    <property type="project" value="UniProtKB-KW"/>
</dbReference>
<feature type="domain" description="ABC transmembrane type-1" evidence="11">
    <location>
        <begin position="101"/>
        <end position="290"/>
    </location>
</feature>
<evidence type="ECO:0000313" key="12">
    <source>
        <dbReference type="EMBL" id="AHF06733.1"/>
    </source>
</evidence>
<dbReference type="Proteomes" id="UP000010847">
    <property type="component" value="Chromosome"/>
</dbReference>
<evidence type="ECO:0000256" key="7">
    <source>
        <dbReference type="ARBA" id="ARBA00022989"/>
    </source>
</evidence>
<evidence type="ECO:0000259" key="11">
    <source>
        <dbReference type="PROSITE" id="PS50928"/>
    </source>
</evidence>
<keyword evidence="5" id="KW-0571">Peptide transport</keyword>
<evidence type="ECO:0000256" key="9">
    <source>
        <dbReference type="ARBA" id="ARBA00024202"/>
    </source>
</evidence>
<dbReference type="Pfam" id="PF00528">
    <property type="entry name" value="BPD_transp_1"/>
    <property type="match status" value="1"/>
</dbReference>
<keyword evidence="6" id="KW-0653">Protein transport</keyword>
<evidence type="ECO:0000256" key="3">
    <source>
        <dbReference type="ARBA" id="ARBA00022475"/>
    </source>
</evidence>
<dbReference type="Gene3D" id="1.10.3720.10">
    <property type="entry name" value="MetI-like"/>
    <property type="match status" value="1"/>
</dbReference>
<evidence type="ECO:0000256" key="8">
    <source>
        <dbReference type="ARBA" id="ARBA00023136"/>
    </source>
</evidence>
<dbReference type="eggNOG" id="COG1173">
    <property type="taxonomic scope" value="Bacteria"/>
</dbReference>
<proteinExistence type="inferred from homology"/>
<accession>W0EB44</accession>
<feature type="transmembrane region" description="Helical" evidence="10">
    <location>
        <begin position="222"/>
        <end position="247"/>
    </location>
</feature>
<keyword evidence="8 10" id="KW-0472">Membrane</keyword>
<dbReference type="EMBL" id="CP007032">
    <property type="protein sequence ID" value="AHF06733.1"/>
    <property type="molecule type" value="Genomic_DNA"/>
</dbReference>
<dbReference type="InterPro" id="IPR000515">
    <property type="entry name" value="MetI-like"/>
</dbReference>
<keyword evidence="13" id="KW-1185">Reference proteome</keyword>
<evidence type="ECO:0000256" key="2">
    <source>
        <dbReference type="ARBA" id="ARBA00022448"/>
    </source>
</evidence>
<keyword evidence="4 10" id="KW-0812">Transmembrane</keyword>
<dbReference type="OrthoDB" id="9797852at2"/>
<dbReference type="Pfam" id="PF12911">
    <property type="entry name" value="OppC_N"/>
    <property type="match status" value="1"/>
</dbReference>
<dbReference type="KEGG" id="dmt:DESME_06420"/>
<evidence type="ECO:0000256" key="6">
    <source>
        <dbReference type="ARBA" id="ARBA00022927"/>
    </source>
</evidence>
<evidence type="ECO:0000256" key="1">
    <source>
        <dbReference type="ARBA" id="ARBA00004651"/>
    </source>
</evidence>
<dbReference type="InterPro" id="IPR050366">
    <property type="entry name" value="BP-dependent_transpt_permease"/>
</dbReference>
<dbReference type="GO" id="GO:0005886">
    <property type="term" value="C:plasma membrane"/>
    <property type="evidence" value="ECO:0007669"/>
    <property type="project" value="UniProtKB-SubCell"/>
</dbReference>
<name>W0EB44_9FIRM</name>
<keyword evidence="7 10" id="KW-1133">Transmembrane helix</keyword>
<dbReference type="RefSeq" id="WP_006715592.1">
    <property type="nucleotide sequence ID" value="NZ_CP007032.1"/>
</dbReference>
<reference evidence="12 13" key="1">
    <citation type="submission" date="2013-12" db="EMBL/GenBank/DDBJ databases">
        <authorList>
            <consortium name="DOE Joint Genome Institute"/>
            <person name="Smidt H."/>
            <person name="Huntemann M."/>
            <person name="Han J."/>
            <person name="Chen A."/>
            <person name="Kyrpides N."/>
            <person name="Mavromatis K."/>
            <person name="Markowitz V."/>
            <person name="Palaniappan K."/>
            <person name="Ivanova N."/>
            <person name="Schaumberg A."/>
            <person name="Pati A."/>
            <person name="Liolios K."/>
            <person name="Nordberg H.P."/>
            <person name="Cantor M.N."/>
            <person name="Hua S.X."/>
            <person name="Woyke T."/>
        </authorList>
    </citation>
    <scope>NUCLEOTIDE SEQUENCE [LARGE SCALE GENOMIC DNA]</scope>
    <source>
        <strain evidence="13">DSM 15288</strain>
    </source>
</reference>
<dbReference type="HOGENOM" id="CLU_028518_1_1_9"/>
<dbReference type="PROSITE" id="PS50928">
    <property type="entry name" value="ABC_TM1"/>
    <property type="match status" value="1"/>
</dbReference>
<dbReference type="GO" id="GO:0055085">
    <property type="term" value="P:transmembrane transport"/>
    <property type="evidence" value="ECO:0007669"/>
    <property type="project" value="InterPro"/>
</dbReference>
<comment type="similarity">
    <text evidence="9">Belongs to the binding-protein-dependent transport system permease family. OppBC subfamily.</text>
</comment>
<feature type="transmembrane region" description="Helical" evidence="10">
    <location>
        <begin position="40"/>
        <end position="62"/>
    </location>
</feature>
<evidence type="ECO:0000256" key="4">
    <source>
        <dbReference type="ARBA" id="ARBA00022692"/>
    </source>
</evidence>
<feature type="transmembrane region" description="Helical" evidence="10">
    <location>
        <begin position="267"/>
        <end position="293"/>
    </location>
</feature>
<dbReference type="PANTHER" id="PTHR43386">
    <property type="entry name" value="OLIGOPEPTIDE TRANSPORT SYSTEM PERMEASE PROTEIN APPC"/>
    <property type="match status" value="1"/>
</dbReference>
<dbReference type="InterPro" id="IPR025966">
    <property type="entry name" value="OppC_N"/>
</dbReference>
<feature type="transmembrane region" description="Helical" evidence="10">
    <location>
        <begin position="105"/>
        <end position="130"/>
    </location>
</feature>
<evidence type="ECO:0000256" key="5">
    <source>
        <dbReference type="ARBA" id="ARBA00022856"/>
    </source>
</evidence>
<dbReference type="GO" id="GO:0015833">
    <property type="term" value="P:peptide transport"/>
    <property type="evidence" value="ECO:0007669"/>
    <property type="project" value="UniProtKB-KW"/>
</dbReference>
<protein>
    <submittedName>
        <fullName evidence="12">Diguanylate cyclase</fullName>
    </submittedName>
</protein>
<dbReference type="PANTHER" id="PTHR43386:SF24">
    <property type="entry name" value="OLIGOPEPTIDE TRANSPORT SYSTEM PERMEASE PROTEIN AMID"/>
    <property type="match status" value="1"/>
</dbReference>
<dbReference type="STRING" id="871968.DESME_06420"/>
<feature type="transmembrane region" description="Helical" evidence="10">
    <location>
        <begin position="150"/>
        <end position="174"/>
    </location>
</feature>